<dbReference type="AlphaFoldDB" id="A0ABD1LTF5"/>
<dbReference type="SUPFAM" id="SSF52200">
    <property type="entry name" value="Toll/Interleukin receptor TIR domain"/>
    <property type="match status" value="1"/>
</dbReference>
<dbReference type="Proteomes" id="UP001603857">
    <property type="component" value="Unassembled WGS sequence"/>
</dbReference>
<evidence type="ECO:0000313" key="3">
    <source>
        <dbReference type="Proteomes" id="UP001603857"/>
    </source>
</evidence>
<keyword evidence="3" id="KW-1185">Reference proteome</keyword>
<keyword evidence="1" id="KW-0812">Transmembrane</keyword>
<dbReference type="InterPro" id="IPR035897">
    <property type="entry name" value="Toll_tir_struct_dom_sf"/>
</dbReference>
<feature type="transmembrane region" description="Helical" evidence="1">
    <location>
        <begin position="44"/>
        <end position="62"/>
    </location>
</feature>
<evidence type="ECO:0008006" key="4">
    <source>
        <dbReference type="Google" id="ProtNLM"/>
    </source>
</evidence>
<accession>A0ABD1LTF5</accession>
<evidence type="ECO:0000256" key="1">
    <source>
        <dbReference type="SAM" id="Phobius"/>
    </source>
</evidence>
<protein>
    <recommendedName>
        <fullName evidence="4">TIR domain-containing protein</fullName>
    </recommendedName>
</protein>
<reference evidence="2 3" key="1">
    <citation type="submission" date="2024-08" db="EMBL/GenBank/DDBJ databases">
        <title>Insights into the chromosomal genome structure of Flemingia macrophylla.</title>
        <authorList>
            <person name="Ding Y."/>
            <person name="Zhao Y."/>
            <person name="Bi W."/>
            <person name="Wu M."/>
            <person name="Zhao G."/>
            <person name="Gong Y."/>
            <person name="Li W."/>
            <person name="Zhang P."/>
        </authorList>
    </citation>
    <scope>NUCLEOTIDE SEQUENCE [LARGE SCALE GENOMIC DNA]</scope>
    <source>
        <strain evidence="2">DYQJB</strain>
        <tissue evidence="2">Leaf</tissue>
    </source>
</reference>
<keyword evidence="1" id="KW-1133">Transmembrane helix</keyword>
<sequence>MACINIQSSSPSCTRNFDVFVNFRGEDAYNGFSGHLLQLFREKVYIIFHLNVILVHGCVGLLTSNHLFHNKIVENETQPHYEHQNVHVWMAPRASSMLQC</sequence>
<evidence type="ECO:0000313" key="2">
    <source>
        <dbReference type="EMBL" id="KAL2326806.1"/>
    </source>
</evidence>
<proteinExistence type="predicted"/>
<name>A0ABD1LTF5_9FABA</name>
<dbReference type="EMBL" id="JBGMDY010000007">
    <property type="protein sequence ID" value="KAL2326806.1"/>
    <property type="molecule type" value="Genomic_DNA"/>
</dbReference>
<keyword evidence="1" id="KW-0472">Membrane</keyword>
<organism evidence="2 3">
    <name type="scientific">Flemingia macrophylla</name>
    <dbReference type="NCBI Taxonomy" id="520843"/>
    <lineage>
        <taxon>Eukaryota</taxon>
        <taxon>Viridiplantae</taxon>
        <taxon>Streptophyta</taxon>
        <taxon>Embryophyta</taxon>
        <taxon>Tracheophyta</taxon>
        <taxon>Spermatophyta</taxon>
        <taxon>Magnoliopsida</taxon>
        <taxon>eudicotyledons</taxon>
        <taxon>Gunneridae</taxon>
        <taxon>Pentapetalae</taxon>
        <taxon>rosids</taxon>
        <taxon>fabids</taxon>
        <taxon>Fabales</taxon>
        <taxon>Fabaceae</taxon>
        <taxon>Papilionoideae</taxon>
        <taxon>50 kb inversion clade</taxon>
        <taxon>NPAAA clade</taxon>
        <taxon>indigoferoid/millettioid clade</taxon>
        <taxon>Phaseoleae</taxon>
        <taxon>Flemingia</taxon>
    </lineage>
</organism>
<gene>
    <name evidence="2" type="ORF">Fmac_020233</name>
</gene>
<comment type="caution">
    <text evidence="2">The sequence shown here is derived from an EMBL/GenBank/DDBJ whole genome shotgun (WGS) entry which is preliminary data.</text>
</comment>